<sequence length="169" mass="19198">MATKDISTQDARPAAVKRSAEAAVAYSQDDSYQVNLIAAQLDEAGNTIGTNKPKNTPEADDAFRKLHQSFRSLFELRGQAFIDAFNVFVAAAIKHKRSIFYYPNVNYHLDWFHDSAERETYVVFINMLVRFANSQDKANFAQRDNVNRLLQRVADPELQQLLAYCFNAA</sequence>
<gene>
    <name evidence="1" type="ORF">CB695_16215</name>
</gene>
<reference evidence="1" key="1">
    <citation type="submission" date="2018-07" db="EMBL/GenBank/DDBJ databases">
        <authorList>
            <person name="Ashton P.M."/>
            <person name="Dallman T."/>
            <person name="Nair S."/>
            <person name="De Pinna E."/>
            <person name="Peters T."/>
            <person name="Grant K."/>
        </authorList>
    </citation>
    <scope>NUCLEOTIDE SEQUENCE</scope>
    <source>
        <strain evidence="1">368335</strain>
    </source>
</reference>
<evidence type="ECO:0000313" key="1">
    <source>
        <dbReference type="EMBL" id="EDH8303016.1"/>
    </source>
</evidence>
<organism evidence="1">
    <name type="scientific">Salmonella enterica subsp. enterica serovar Chester</name>
    <dbReference type="NCBI Taxonomy" id="149386"/>
    <lineage>
        <taxon>Bacteria</taxon>
        <taxon>Pseudomonadati</taxon>
        <taxon>Pseudomonadota</taxon>
        <taxon>Gammaproteobacteria</taxon>
        <taxon>Enterobacterales</taxon>
        <taxon>Enterobacteriaceae</taxon>
        <taxon>Salmonella</taxon>
    </lineage>
</organism>
<comment type="caution">
    <text evidence="1">The sequence shown here is derived from an EMBL/GenBank/DDBJ whole genome shotgun (WGS) entry which is preliminary data.</text>
</comment>
<name>A0A635R8G5_SALET</name>
<protein>
    <submittedName>
        <fullName evidence="1">Uncharacterized protein</fullName>
    </submittedName>
</protein>
<dbReference type="AlphaFoldDB" id="A0A635R8G5"/>
<dbReference type="EMBL" id="AAMIYH010000015">
    <property type="protein sequence ID" value="EDH8303016.1"/>
    <property type="molecule type" value="Genomic_DNA"/>
</dbReference>
<accession>A0A635R8G5</accession>
<proteinExistence type="predicted"/>